<feature type="compositionally biased region" description="Low complexity" evidence="4">
    <location>
        <begin position="24"/>
        <end position="36"/>
    </location>
</feature>
<keyword evidence="3" id="KW-0539">Nucleus</keyword>
<dbReference type="GO" id="GO:0006325">
    <property type="term" value="P:chromatin organization"/>
    <property type="evidence" value="ECO:0007669"/>
    <property type="project" value="UniProtKB-KW"/>
</dbReference>
<dbReference type="InterPro" id="IPR021581">
    <property type="entry name" value="Tscrpt_reg_Lge1"/>
</dbReference>
<dbReference type="Proteomes" id="UP000006790">
    <property type="component" value="Chromosome 2"/>
</dbReference>
<gene>
    <name evidence="6" type="ordered locus">Ecym_2564</name>
</gene>
<evidence type="ECO:0000313" key="7">
    <source>
        <dbReference type="Proteomes" id="UP000006790"/>
    </source>
</evidence>
<dbReference type="KEGG" id="erc:Ecym_2564"/>
<dbReference type="GeneID" id="11471929"/>
<dbReference type="OMA" id="RIDEHES"/>
<dbReference type="CDD" id="cd22897">
    <property type="entry name" value="Lge1"/>
    <property type="match status" value="1"/>
</dbReference>
<evidence type="ECO:0000256" key="2">
    <source>
        <dbReference type="ARBA" id="ARBA00022853"/>
    </source>
</evidence>
<evidence type="ECO:0000259" key="5">
    <source>
        <dbReference type="Pfam" id="PF11488"/>
    </source>
</evidence>
<feature type="compositionally biased region" description="Polar residues" evidence="4">
    <location>
        <begin position="39"/>
        <end position="54"/>
    </location>
</feature>
<keyword evidence="7" id="KW-1185">Reference proteome</keyword>
<dbReference type="InParanoid" id="G8JQC4"/>
<dbReference type="STRING" id="931890.G8JQC4"/>
<evidence type="ECO:0000313" key="6">
    <source>
        <dbReference type="EMBL" id="AET38282.1"/>
    </source>
</evidence>
<dbReference type="OrthoDB" id="4070541at2759"/>
<dbReference type="AlphaFoldDB" id="G8JQC4"/>
<accession>G8JQC4</accession>
<feature type="compositionally biased region" description="Pro residues" evidence="4">
    <location>
        <begin position="13"/>
        <end position="23"/>
    </location>
</feature>
<dbReference type="RefSeq" id="XP_003645099.1">
    <property type="nucleotide sequence ID" value="XM_003645051.1"/>
</dbReference>
<keyword evidence="2" id="KW-0156">Chromatin regulator</keyword>
<dbReference type="EMBL" id="CP002498">
    <property type="protein sequence ID" value="AET38282.1"/>
    <property type="molecule type" value="Genomic_DNA"/>
</dbReference>
<proteinExistence type="predicted"/>
<protein>
    <recommendedName>
        <fullName evidence="5">Transcription regulator LGE1 helical region domain-containing protein</fullName>
    </recommendedName>
</protein>
<reference evidence="7" key="1">
    <citation type="journal article" date="2012" name="G3 (Bethesda)">
        <title>Pichia sorbitophila, an interspecies yeast hybrid reveals early steps of genome resolution following polyploidization.</title>
        <authorList>
            <person name="Leh Louis V."/>
            <person name="Despons L."/>
            <person name="Friedrich A."/>
            <person name="Martin T."/>
            <person name="Durrens P."/>
            <person name="Casaregola S."/>
            <person name="Neuveglise C."/>
            <person name="Fairhead C."/>
            <person name="Marck C."/>
            <person name="Cruz J.A."/>
            <person name="Straub M.L."/>
            <person name="Kugler V."/>
            <person name="Sacerdot C."/>
            <person name="Uzunov Z."/>
            <person name="Thierry A."/>
            <person name="Weiss S."/>
            <person name="Bleykasten C."/>
            <person name="De Montigny J."/>
            <person name="Jacques N."/>
            <person name="Jung P."/>
            <person name="Lemaire M."/>
            <person name="Mallet S."/>
            <person name="Morel G."/>
            <person name="Richard G.F."/>
            <person name="Sarkar A."/>
            <person name="Savel G."/>
            <person name="Schacherer J."/>
            <person name="Seret M.L."/>
            <person name="Talla E."/>
            <person name="Samson G."/>
            <person name="Jubin C."/>
            <person name="Poulain J."/>
            <person name="Vacherie B."/>
            <person name="Barbe V."/>
            <person name="Pelletier E."/>
            <person name="Sherman D.J."/>
            <person name="Westhof E."/>
            <person name="Weissenbach J."/>
            <person name="Baret P.V."/>
            <person name="Wincker P."/>
            <person name="Gaillardin C."/>
            <person name="Dujon B."/>
            <person name="Souciet J.L."/>
        </authorList>
    </citation>
    <scope>NUCLEOTIDE SEQUENCE [LARGE SCALE GENOMIC DNA]</scope>
    <source>
        <strain evidence="7">CBS 270.75 / DBVPG 7215 / KCTC 17166 / NRRL Y-17582</strain>
    </source>
</reference>
<feature type="domain" description="Transcription regulator LGE1 helical region" evidence="5">
    <location>
        <begin position="228"/>
        <end position="302"/>
    </location>
</feature>
<sequence length="305" mass="34211">MSGSDEIDSSGAQPPPPPPPPPLSHSSAPSSSQGAGIQPSFSGSSHNRHPQSQGYYPRNEGLNGTGYRQPFSRGNNMAYRGNSGGRYHSNYHGYNNYSGGSGGQVQSYYQRGGYYNGYNGSYHLQQQSQHQHQSHQSHQPYQAHQQHQPHSQQHYQHYYQDYHGSAHPASSSGSYPRYNHVNANNTTPNSGTPSGTRYNSNTSNHTTNDVSPISQQLETKKKFEVIENPIYYLTELDKSTDDLKKLEDIKKVFQESDELDHKLEQQKLVMWKAELELVLLDTQSEKDALNVQLNQENLDALLMEG</sequence>
<evidence type="ECO:0000256" key="1">
    <source>
        <dbReference type="ARBA" id="ARBA00004123"/>
    </source>
</evidence>
<comment type="subcellular location">
    <subcellularLocation>
        <location evidence="1">Nucleus</location>
    </subcellularLocation>
</comment>
<feature type="region of interest" description="Disordered" evidence="4">
    <location>
        <begin position="119"/>
        <end position="213"/>
    </location>
</feature>
<dbReference type="HOGENOM" id="CLU_1137773_0_0_1"/>
<feature type="compositionally biased region" description="Low complexity" evidence="4">
    <location>
        <begin position="119"/>
        <end position="176"/>
    </location>
</feature>
<dbReference type="GO" id="GO:0005634">
    <property type="term" value="C:nucleus"/>
    <property type="evidence" value="ECO:0007669"/>
    <property type="project" value="UniProtKB-SubCell"/>
</dbReference>
<evidence type="ECO:0000256" key="4">
    <source>
        <dbReference type="SAM" id="MobiDB-lite"/>
    </source>
</evidence>
<feature type="region of interest" description="Disordered" evidence="4">
    <location>
        <begin position="1"/>
        <end position="80"/>
    </location>
</feature>
<organism evidence="6 7">
    <name type="scientific">Eremothecium cymbalariae (strain CBS 270.75 / DBVPG 7215 / KCTC 17166 / NRRL Y-17582)</name>
    <name type="common">Yeast</name>
    <dbReference type="NCBI Taxonomy" id="931890"/>
    <lineage>
        <taxon>Eukaryota</taxon>
        <taxon>Fungi</taxon>
        <taxon>Dikarya</taxon>
        <taxon>Ascomycota</taxon>
        <taxon>Saccharomycotina</taxon>
        <taxon>Saccharomycetes</taxon>
        <taxon>Saccharomycetales</taxon>
        <taxon>Saccharomycetaceae</taxon>
        <taxon>Eremothecium</taxon>
    </lineage>
</organism>
<name>G8JQC4_ERECY</name>
<dbReference type="Pfam" id="PF11488">
    <property type="entry name" value="Lge1"/>
    <property type="match status" value="1"/>
</dbReference>
<dbReference type="eggNOG" id="ENOG502SA4A">
    <property type="taxonomic scope" value="Eukaryota"/>
</dbReference>
<feature type="compositionally biased region" description="Polar residues" evidence="4">
    <location>
        <begin position="181"/>
        <end position="213"/>
    </location>
</feature>
<evidence type="ECO:0000256" key="3">
    <source>
        <dbReference type="ARBA" id="ARBA00023242"/>
    </source>
</evidence>